<accession>M7C427</accession>
<proteinExistence type="predicted"/>
<name>M7C427_CHEMY</name>
<protein>
    <submittedName>
        <fullName evidence="1">Uncharacterized protein</fullName>
    </submittedName>
</protein>
<gene>
    <name evidence="1" type="ORF">UY3_07640</name>
</gene>
<reference evidence="2" key="1">
    <citation type="journal article" date="2013" name="Nat. Genet.">
        <title>The draft genomes of soft-shell turtle and green sea turtle yield insights into the development and evolution of the turtle-specific body plan.</title>
        <authorList>
            <person name="Wang Z."/>
            <person name="Pascual-Anaya J."/>
            <person name="Zadissa A."/>
            <person name="Li W."/>
            <person name="Niimura Y."/>
            <person name="Huang Z."/>
            <person name="Li C."/>
            <person name="White S."/>
            <person name="Xiong Z."/>
            <person name="Fang D."/>
            <person name="Wang B."/>
            <person name="Ming Y."/>
            <person name="Chen Y."/>
            <person name="Zheng Y."/>
            <person name="Kuraku S."/>
            <person name="Pignatelli M."/>
            <person name="Herrero J."/>
            <person name="Beal K."/>
            <person name="Nozawa M."/>
            <person name="Li Q."/>
            <person name="Wang J."/>
            <person name="Zhang H."/>
            <person name="Yu L."/>
            <person name="Shigenobu S."/>
            <person name="Wang J."/>
            <person name="Liu J."/>
            <person name="Flicek P."/>
            <person name="Searle S."/>
            <person name="Wang J."/>
            <person name="Kuratani S."/>
            <person name="Yin Y."/>
            <person name="Aken B."/>
            <person name="Zhang G."/>
            <person name="Irie N."/>
        </authorList>
    </citation>
    <scope>NUCLEOTIDE SEQUENCE [LARGE SCALE GENOMIC DNA]</scope>
</reference>
<organism evidence="1 2">
    <name type="scientific">Chelonia mydas</name>
    <name type="common">Green sea-turtle</name>
    <name type="synonym">Chelonia agassizi</name>
    <dbReference type="NCBI Taxonomy" id="8469"/>
    <lineage>
        <taxon>Eukaryota</taxon>
        <taxon>Metazoa</taxon>
        <taxon>Chordata</taxon>
        <taxon>Craniata</taxon>
        <taxon>Vertebrata</taxon>
        <taxon>Euteleostomi</taxon>
        <taxon>Archelosauria</taxon>
        <taxon>Testudinata</taxon>
        <taxon>Testudines</taxon>
        <taxon>Cryptodira</taxon>
        <taxon>Durocryptodira</taxon>
        <taxon>Americhelydia</taxon>
        <taxon>Chelonioidea</taxon>
        <taxon>Cheloniidae</taxon>
        <taxon>Chelonia</taxon>
    </lineage>
</organism>
<keyword evidence="2" id="KW-1185">Reference proteome</keyword>
<dbReference type="AlphaFoldDB" id="M7C427"/>
<dbReference type="EMBL" id="KB529245">
    <property type="protein sequence ID" value="EMP35207.1"/>
    <property type="molecule type" value="Genomic_DNA"/>
</dbReference>
<evidence type="ECO:0000313" key="1">
    <source>
        <dbReference type="EMBL" id="EMP35207.1"/>
    </source>
</evidence>
<dbReference type="Proteomes" id="UP000031443">
    <property type="component" value="Unassembled WGS sequence"/>
</dbReference>
<sequence length="162" mass="17794">MDRGSDHGLILADADRMWIHIFVSAQGSSCQLHMQLHMITALSELDLTRAAVSTPNWTVVILADISLMRVTKAEREQLLHVSGCSPGPYAASPCAAMVLAEVIADWCGKVSYCSGRNKAALPRNHRQRIAGYPLESFLEISMEDSRDILVCISKLFQKAHSA</sequence>
<evidence type="ECO:0000313" key="2">
    <source>
        <dbReference type="Proteomes" id="UP000031443"/>
    </source>
</evidence>